<gene>
    <name evidence="1" type="ORF">T11_15367</name>
</gene>
<comment type="caution">
    <text evidence="1">The sequence shown here is derived from an EMBL/GenBank/DDBJ whole genome shotgun (WGS) entry which is preliminary data.</text>
</comment>
<sequence>MFQVLNFAHPGHSLDKYMVVFNQTLQHSLIYRYVSHLGR</sequence>
<keyword evidence="2" id="KW-1185">Reference proteome</keyword>
<dbReference type="Proteomes" id="UP000055024">
    <property type="component" value="Unassembled WGS sequence"/>
</dbReference>
<protein>
    <submittedName>
        <fullName evidence="1">Uncharacterized protein</fullName>
    </submittedName>
</protein>
<organism evidence="1 2">
    <name type="scientific">Trichinella zimbabwensis</name>
    <dbReference type="NCBI Taxonomy" id="268475"/>
    <lineage>
        <taxon>Eukaryota</taxon>
        <taxon>Metazoa</taxon>
        <taxon>Ecdysozoa</taxon>
        <taxon>Nematoda</taxon>
        <taxon>Enoplea</taxon>
        <taxon>Dorylaimia</taxon>
        <taxon>Trichinellida</taxon>
        <taxon>Trichinellidae</taxon>
        <taxon>Trichinella</taxon>
    </lineage>
</organism>
<dbReference type="AlphaFoldDB" id="A0A0V1FH54"/>
<evidence type="ECO:0000313" key="1">
    <source>
        <dbReference type="EMBL" id="KRY85383.1"/>
    </source>
</evidence>
<proteinExistence type="predicted"/>
<dbReference type="EMBL" id="JYDP01006246">
    <property type="protein sequence ID" value="KRY85383.1"/>
    <property type="molecule type" value="Genomic_DNA"/>
</dbReference>
<evidence type="ECO:0000313" key="2">
    <source>
        <dbReference type="Proteomes" id="UP000055024"/>
    </source>
</evidence>
<name>A0A0V1FH54_9BILA</name>
<accession>A0A0V1FH54</accession>
<reference evidence="1 2" key="1">
    <citation type="submission" date="2015-01" db="EMBL/GenBank/DDBJ databases">
        <title>Evolution of Trichinella species and genotypes.</title>
        <authorList>
            <person name="Korhonen P.K."/>
            <person name="Edoardo P."/>
            <person name="Giuseppe L.R."/>
            <person name="Gasser R.B."/>
        </authorList>
    </citation>
    <scope>NUCLEOTIDE SEQUENCE [LARGE SCALE GENOMIC DNA]</scope>
    <source>
        <strain evidence="1">ISS1029</strain>
    </source>
</reference>